<evidence type="ECO:0000256" key="4">
    <source>
        <dbReference type="ARBA" id="ARBA00023004"/>
    </source>
</evidence>
<evidence type="ECO:0000259" key="6">
    <source>
        <dbReference type="PROSITE" id="PS51074"/>
    </source>
</evidence>
<evidence type="ECO:0000256" key="1">
    <source>
        <dbReference type="ARBA" id="ARBA00006169"/>
    </source>
</evidence>
<comment type="caution">
    <text evidence="7">The sequence shown here is derived from an EMBL/GenBank/DDBJ whole genome shotgun (WGS) entry which is preliminary data.</text>
</comment>
<sequence length="153" mass="17091">MDDFYSILGCRDTATEEEIKACVKAARLRYHPDRSGGGDPVTNQRFLAIEKAWSVLRSPEHRKCYDSVRAQNRLMEYSAGAPIQSELNLDEFTFESNSDKSNPSDDPLDGVYWATCRCGGTYVLESVAVCCKVPFVPCSNCSLVTRVTYPDSK</sequence>
<dbReference type="InterPro" id="IPR036671">
    <property type="entry name" value="DPH_MB_sf"/>
</dbReference>
<dbReference type="SUPFAM" id="SSF144217">
    <property type="entry name" value="CSL zinc finger"/>
    <property type="match status" value="1"/>
</dbReference>
<dbReference type="PANTHER" id="PTHR45255:SF1">
    <property type="entry name" value="DNAJ HOMOLOG SUBFAMILY C MEMBER 24"/>
    <property type="match status" value="1"/>
</dbReference>
<dbReference type="PANTHER" id="PTHR45255">
    <property type="entry name" value="DNAJ HOMOLOG SUBFAMILY C MEMBER 24"/>
    <property type="match status" value="1"/>
</dbReference>
<evidence type="ECO:0000256" key="3">
    <source>
        <dbReference type="ARBA" id="ARBA00022833"/>
    </source>
</evidence>
<name>A0A8E0RPE6_9TREM</name>
<dbReference type="Proteomes" id="UP000728185">
    <property type="component" value="Unassembled WGS sequence"/>
</dbReference>
<keyword evidence="4" id="KW-0408">Iron</keyword>
<organism evidence="7 8">
    <name type="scientific">Fasciolopsis buskii</name>
    <dbReference type="NCBI Taxonomy" id="27845"/>
    <lineage>
        <taxon>Eukaryota</taxon>
        <taxon>Metazoa</taxon>
        <taxon>Spiralia</taxon>
        <taxon>Lophotrochozoa</taxon>
        <taxon>Platyhelminthes</taxon>
        <taxon>Trematoda</taxon>
        <taxon>Digenea</taxon>
        <taxon>Plagiorchiida</taxon>
        <taxon>Echinostomata</taxon>
        <taxon>Echinostomatoidea</taxon>
        <taxon>Fasciolidae</taxon>
        <taxon>Fasciolopsis</taxon>
    </lineage>
</organism>
<reference evidence="7" key="1">
    <citation type="submission" date="2019-05" db="EMBL/GenBank/DDBJ databases">
        <title>Annotation for the trematode Fasciolopsis buski.</title>
        <authorList>
            <person name="Choi Y.-J."/>
        </authorList>
    </citation>
    <scope>NUCLEOTIDE SEQUENCE</scope>
    <source>
        <strain evidence="7">HT</strain>
        <tissue evidence="7">Whole worm</tissue>
    </source>
</reference>
<feature type="domain" description="DPH-type MB" evidence="6">
    <location>
        <begin position="83"/>
        <end position="150"/>
    </location>
</feature>
<keyword evidence="3" id="KW-0862">Zinc</keyword>
<dbReference type="InterPro" id="IPR036869">
    <property type="entry name" value="J_dom_sf"/>
</dbReference>
<dbReference type="PROSITE" id="PS50076">
    <property type="entry name" value="DNAJ_2"/>
    <property type="match status" value="1"/>
</dbReference>
<dbReference type="PROSITE" id="PS51074">
    <property type="entry name" value="DPH_MB"/>
    <property type="match status" value="1"/>
</dbReference>
<evidence type="ECO:0000313" key="7">
    <source>
        <dbReference type="EMBL" id="KAA0189077.1"/>
    </source>
</evidence>
<dbReference type="OrthoDB" id="66964at2759"/>
<keyword evidence="8" id="KW-1185">Reference proteome</keyword>
<keyword evidence="2" id="KW-0479">Metal-binding</keyword>
<dbReference type="InterPro" id="IPR007872">
    <property type="entry name" value="DPH_MB_dom"/>
</dbReference>
<dbReference type="EMBL" id="LUCM01008017">
    <property type="protein sequence ID" value="KAA0189077.1"/>
    <property type="molecule type" value="Genomic_DNA"/>
</dbReference>
<dbReference type="PRINTS" id="PR00625">
    <property type="entry name" value="JDOMAIN"/>
</dbReference>
<comment type="similarity">
    <text evidence="1">Belongs to the DPH4 family.</text>
</comment>
<dbReference type="CDD" id="cd06257">
    <property type="entry name" value="DnaJ"/>
    <property type="match status" value="1"/>
</dbReference>
<dbReference type="Pfam" id="PF00226">
    <property type="entry name" value="DnaJ"/>
    <property type="match status" value="1"/>
</dbReference>
<evidence type="ECO:0000256" key="2">
    <source>
        <dbReference type="ARBA" id="ARBA00022723"/>
    </source>
</evidence>
<evidence type="ECO:0000313" key="8">
    <source>
        <dbReference type="Proteomes" id="UP000728185"/>
    </source>
</evidence>
<dbReference type="GO" id="GO:0008198">
    <property type="term" value="F:ferrous iron binding"/>
    <property type="evidence" value="ECO:0007669"/>
    <property type="project" value="TreeGrafter"/>
</dbReference>
<proteinExistence type="inferred from homology"/>
<dbReference type="Gene3D" id="1.10.287.110">
    <property type="entry name" value="DnaJ domain"/>
    <property type="match status" value="1"/>
</dbReference>
<evidence type="ECO:0000259" key="5">
    <source>
        <dbReference type="PROSITE" id="PS50076"/>
    </source>
</evidence>
<feature type="domain" description="J" evidence="5">
    <location>
        <begin position="3"/>
        <end position="69"/>
    </location>
</feature>
<dbReference type="GO" id="GO:0001671">
    <property type="term" value="F:ATPase activator activity"/>
    <property type="evidence" value="ECO:0007669"/>
    <property type="project" value="TreeGrafter"/>
</dbReference>
<gene>
    <name evidence="7" type="ORF">FBUS_11006</name>
</gene>
<dbReference type="Gene3D" id="3.10.660.10">
    <property type="entry name" value="DPH Zinc finger"/>
    <property type="match status" value="1"/>
</dbReference>
<dbReference type="SMART" id="SM00271">
    <property type="entry name" value="DnaJ"/>
    <property type="match status" value="1"/>
</dbReference>
<dbReference type="AlphaFoldDB" id="A0A8E0RPE6"/>
<accession>A0A8E0RPE6</accession>
<dbReference type="InterPro" id="IPR001623">
    <property type="entry name" value="DnaJ_domain"/>
</dbReference>
<protein>
    <submittedName>
        <fullName evidence="7">Putative CSL-type zinc finger domain-containing protein</fullName>
    </submittedName>
</protein>
<dbReference type="SUPFAM" id="SSF46565">
    <property type="entry name" value="Chaperone J-domain"/>
    <property type="match status" value="1"/>
</dbReference>